<evidence type="ECO:0000256" key="10">
    <source>
        <dbReference type="ARBA" id="ARBA00023310"/>
    </source>
</evidence>
<keyword evidence="13" id="KW-0378">Hydrolase</keyword>
<dbReference type="Pfam" id="PF00006">
    <property type="entry name" value="ATP-synt_ab"/>
    <property type="match status" value="1"/>
</dbReference>
<evidence type="ECO:0000256" key="5">
    <source>
        <dbReference type="ARBA" id="ARBA00022840"/>
    </source>
</evidence>
<dbReference type="GO" id="GO:0043531">
    <property type="term" value="F:ADP binding"/>
    <property type="evidence" value="ECO:0007669"/>
    <property type="project" value="TreeGrafter"/>
</dbReference>
<dbReference type="FunFam" id="3.40.50.300:FF:004039">
    <property type="entry name" value="ATP synthase subunit alpha, mitochondrial"/>
    <property type="match status" value="1"/>
</dbReference>
<evidence type="ECO:0000313" key="13">
    <source>
        <dbReference type="EMBL" id="EFF41597.1"/>
    </source>
</evidence>
<evidence type="ECO:0000256" key="1">
    <source>
        <dbReference type="ARBA" id="ARBA00004370"/>
    </source>
</evidence>
<dbReference type="Gene3D" id="3.40.50.12240">
    <property type="match status" value="1"/>
</dbReference>
<keyword evidence="5" id="KW-0067">ATP-binding</keyword>
<keyword evidence="10" id="KW-0066">ATP synthesis</keyword>
<dbReference type="RefSeq" id="WP_005683288.1">
    <property type="nucleotide sequence ID" value="NZ_ADNC01000007.1"/>
</dbReference>
<dbReference type="AlphaFoldDB" id="D4XVM0"/>
<dbReference type="GO" id="GO:0005524">
    <property type="term" value="F:ATP binding"/>
    <property type="evidence" value="ECO:0007669"/>
    <property type="project" value="UniProtKB-KW"/>
</dbReference>
<dbReference type="GO" id="GO:0045259">
    <property type="term" value="C:proton-transporting ATP synthase complex"/>
    <property type="evidence" value="ECO:0007669"/>
    <property type="project" value="UniProtKB-KW"/>
</dbReference>
<name>D4XVM0_9BACT</name>
<evidence type="ECO:0000256" key="8">
    <source>
        <dbReference type="ARBA" id="ARBA00023136"/>
    </source>
</evidence>
<dbReference type="InterPro" id="IPR027417">
    <property type="entry name" value="P-loop_NTPase"/>
</dbReference>
<dbReference type="GO" id="GO:0016787">
    <property type="term" value="F:hydrolase activity"/>
    <property type="evidence" value="ECO:0007669"/>
    <property type="project" value="UniProtKB-KW"/>
</dbReference>
<dbReference type="eggNOG" id="COG0056">
    <property type="taxonomic scope" value="Bacteria"/>
</dbReference>
<evidence type="ECO:0000256" key="7">
    <source>
        <dbReference type="ARBA" id="ARBA00023065"/>
    </source>
</evidence>
<reference evidence="13 14" key="1">
    <citation type="submission" date="2010-03" db="EMBL/GenBank/DDBJ databases">
        <authorList>
            <person name="Glass J.I."/>
            <person name="Benders G.A."/>
            <person name="Durkin A.S."/>
            <person name="Farmerie W.G."/>
            <person name="Hlavinka K."/>
            <person name="Hostetler J."/>
            <person name="Jackson J."/>
            <person name="May M.A."/>
            <person name="Miller R.H."/>
            <person name="Paralanov V."/>
            <person name="Radune D."/>
            <person name="Szczypinski B."/>
            <person name="Brown D.R."/>
        </authorList>
    </citation>
    <scope>NUCLEOTIDE SEQUENCE [LARGE SCALE GENOMIC DNA]</scope>
    <source>
        <strain evidence="13 14">A21JP2</strain>
    </source>
</reference>
<dbReference type="OrthoDB" id="9803053at2"/>
<evidence type="ECO:0000256" key="9">
    <source>
        <dbReference type="ARBA" id="ARBA00023196"/>
    </source>
</evidence>
<dbReference type="Pfam" id="PF00306">
    <property type="entry name" value="ATP-synt_ab_C"/>
    <property type="match status" value="1"/>
</dbReference>
<dbReference type="EC" id="3.6.3.14" evidence="13"/>
<keyword evidence="3" id="KW-0547">Nucleotide-binding</keyword>
<comment type="caution">
    <text evidence="13">The sequence shown here is derived from an EMBL/GenBank/DDBJ whole genome shotgun (WGS) entry which is preliminary data.</text>
</comment>
<proteinExistence type="predicted"/>
<dbReference type="NCBIfam" id="NF045936">
    <property type="entry name" value="MSC_0619_alpha"/>
    <property type="match status" value="1"/>
</dbReference>
<keyword evidence="14" id="KW-1185">Reference proteome</keyword>
<evidence type="ECO:0000256" key="3">
    <source>
        <dbReference type="ARBA" id="ARBA00022741"/>
    </source>
</evidence>
<evidence type="ECO:0000259" key="12">
    <source>
        <dbReference type="Pfam" id="PF00306"/>
    </source>
</evidence>
<dbReference type="PANTHER" id="PTHR48082:SF2">
    <property type="entry name" value="ATP SYNTHASE SUBUNIT ALPHA, MITOCHONDRIAL"/>
    <property type="match status" value="1"/>
</dbReference>
<dbReference type="InterPro" id="IPR000194">
    <property type="entry name" value="ATPase_F1/V1/A1_a/bsu_nucl-bd"/>
</dbReference>
<accession>D4XVM0</accession>
<keyword evidence="2" id="KW-0813">Transport</keyword>
<keyword evidence="9" id="KW-0139">CF(1)</keyword>
<dbReference type="Proteomes" id="UP000004757">
    <property type="component" value="Unassembled WGS sequence"/>
</dbReference>
<dbReference type="PROSITE" id="PS00152">
    <property type="entry name" value="ATPASE_ALPHA_BETA"/>
    <property type="match status" value="1"/>
</dbReference>
<dbReference type="InterPro" id="IPR000793">
    <property type="entry name" value="ATP_synth_asu_C"/>
</dbReference>
<dbReference type="GO" id="GO:0046933">
    <property type="term" value="F:proton-transporting ATP synthase activity, rotational mechanism"/>
    <property type="evidence" value="ECO:0007669"/>
    <property type="project" value="InterPro"/>
</dbReference>
<dbReference type="NCBIfam" id="NF005523">
    <property type="entry name" value="PRK07165.1"/>
    <property type="match status" value="1"/>
</dbReference>
<evidence type="ECO:0000256" key="6">
    <source>
        <dbReference type="ARBA" id="ARBA00022967"/>
    </source>
</evidence>
<dbReference type="SUPFAM" id="SSF52540">
    <property type="entry name" value="P-loop containing nucleoside triphosphate hydrolases"/>
    <property type="match status" value="1"/>
</dbReference>
<keyword evidence="4" id="KW-0375">Hydrogen ion transport</keyword>
<dbReference type="STRING" id="747682.MALL_0559"/>
<evidence type="ECO:0000259" key="11">
    <source>
        <dbReference type="Pfam" id="PF00006"/>
    </source>
</evidence>
<evidence type="ECO:0000313" key="14">
    <source>
        <dbReference type="Proteomes" id="UP000004757"/>
    </source>
</evidence>
<evidence type="ECO:0000256" key="2">
    <source>
        <dbReference type="ARBA" id="ARBA00022448"/>
    </source>
</evidence>
<dbReference type="InterPro" id="IPR005294">
    <property type="entry name" value="ATP_synth_F1_asu"/>
</dbReference>
<keyword evidence="6" id="KW-1278">Translocase</keyword>
<organism evidence="13 14">
    <name type="scientific">Mycoplasmopsis alligatoris A21JP2</name>
    <dbReference type="NCBI Taxonomy" id="747682"/>
    <lineage>
        <taxon>Bacteria</taxon>
        <taxon>Bacillati</taxon>
        <taxon>Mycoplasmatota</taxon>
        <taxon>Mycoplasmoidales</taxon>
        <taxon>Metamycoplasmataceae</taxon>
        <taxon>Mycoplasmopsis</taxon>
    </lineage>
</organism>
<comment type="subcellular location">
    <subcellularLocation>
        <location evidence="1">Membrane</location>
    </subcellularLocation>
</comment>
<dbReference type="InterPro" id="IPR020003">
    <property type="entry name" value="ATPase_a/bsu_AS"/>
</dbReference>
<evidence type="ECO:0000256" key="4">
    <source>
        <dbReference type="ARBA" id="ARBA00022781"/>
    </source>
</evidence>
<feature type="domain" description="ATPase F1/V1/A1 complex alpha/beta subunit nucleotide-binding" evidence="11">
    <location>
        <begin position="133"/>
        <end position="343"/>
    </location>
</feature>
<keyword evidence="7" id="KW-0406">Ion transport</keyword>
<dbReference type="PANTHER" id="PTHR48082">
    <property type="entry name" value="ATP SYNTHASE SUBUNIT ALPHA, MITOCHONDRIAL"/>
    <property type="match status" value="1"/>
</dbReference>
<dbReference type="EMBL" id="ADNC01000007">
    <property type="protein sequence ID" value="EFF41597.1"/>
    <property type="molecule type" value="Genomic_DNA"/>
</dbReference>
<sequence length="510" mass="57515">MIQKVKIVEVHDYIVKVRGNVKFQQNQKFILNNKTKSNAILITAHEKEAYLLLSAELGSFGIGDELIATEFNDDVLTSDSFFGKIIDIHNNILWPMDLDSWGNLSDLYGTHKAFGQSHNLMSVETLKEQLFTGLIMVDLLVPIGKGQREAIIGNRQTGKTHIALNTIINQKNDNVKCIYVAIGAKKQELALIYKTLEENGALDYTIILNAPASNPYDQYLAPYVGMAHAENISETDDVLIVFDDLTKHANIFREIALLVDKPVGKEAFPGDMFFTHSRLLERSGSFVNRKTITALPIVKIIDNDITSLIASNVISITDGQIVTNSDFYASGKRPAIDINLSVSRTGSSVQSKVLTKISGEMAKIYKAYRRQIKLASLKYDLNKEMSNLLNQGKMIETMFNQKGFSYFTPNILLLTTKLIHWNVFKDMKELEAALGFLDKMVEHDPQTRKIFENILSGQLTDEDLAKNYFKSILLNFSEYAKLDWKIKPQAEFIKVKKAMLEKVSREIGVK</sequence>
<protein>
    <submittedName>
        <fullName evidence="13">ATP synthase F1, alpha subunit</fullName>
        <ecNumber evidence="13">3.6.3.14</ecNumber>
    </submittedName>
</protein>
<keyword evidence="8" id="KW-0472">Membrane</keyword>
<gene>
    <name evidence="13" type="ORF">MALL_0559</name>
</gene>
<feature type="domain" description="ATP synthase alpha subunit C-terminal" evidence="12">
    <location>
        <begin position="350"/>
        <end position="467"/>
    </location>
</feature>